<organism evidence="1 2">
    <name type="scientific">Dermacentor silvarum</name>
    <name type="common">Tick</name>
    <dbReference type="NCBI Taxonomy" id="543639"/>
    <lineage>
        <taxon>Eukaryota</taxon>
        <taxon>Metazoa</taxon>
        <taxon>Ecdysozoa</taxon>
        <taxon>Arthropoda</taxon>
        <taxon>Chelicerata</taxon>
        <taxon>Arachnida</taxon>
        <taxon>Acari</taxon>
        <taxon>Parasitiformes</taxon>
        <taxon>Ixodida</taxon>
        <taxon>Ixodoidea</taxon>
        <taxon>Ixodidae</taxon>
        <taxon>Rhipicephalinae</taxon>
        <taxon>Dermacentor</taxon>
    </lineage>
</organism>
<comment type="caution">
    <text evidence="1">The sequence shown here is derived from an EMBL/GenBank/DDBJ whole genome shotgun (WGS) entry which is preliminary data.</text>
</comment>
<dbReference type="Proteomes" id="UP000821865">
    <property type="component" value="Chromosome 1"/>
</dbReference>
<dbReference type="EMBL" id="CM023470">
    <property type="protein sequence ID" value="KAH7979549.1"/>
    <property type="molecule type" value="Genomic_DNA"/>
</dbReference>
<gene>
    <name evidence="1" type="ORF">HPB49_009825</name>
</gene>
<keyword evidence="2" id="KW-1185">Reference proteome</keyword>
<name>A0ACB8DYC0_DERSI</name>
<accession>A0ACB8DYC0</accession>
<evidence type="ECO:0000313" key="1">
    <source>
        <dbReference type="EMBL" id="KAH7979549.1"/>
    </source>
</evidence>
<protein>
    <submittedName>
        <fullName evidence="1">Uncharacterized protein</fullName>
    </submittedName>
</protein>
<reference evidence="1" key="1">
    <citation type="submission" date="2020-05" db="EMBL/GenBank/DDBJ databases">
        <title>Large-scale comparative analyses of tick genomes elucidate their genetic diversity and vector capacities.</title>
        <authorList>
            <person name="Jia N."/>
            <person name="Wang J."/>
            <person name="Shi W."/>
            <person name="Du L."/>
            <person name="Sun Y."/>
            <person name="Zhan W."/>
            <person name="Jiang J."/>
            <person name="Wang Q."/>
            <person name="Zhang B."/>
            <person name="Ji P."/>
            <person name="Sakyi L.B."/>
            <person name="Cui X."/>
            <person name="Yuan T."/>
            <person name="Jiang B."/>
            <person name="Yang W."/>
            <person name="Lam T.T.-Y."/>
            <person name="Chang Q."/>
            <person name="Ding S."/>
            <person name="Wang X."/>
            <person name="Zhu J."/>
            <person name="Ruan X."/>
            <person name="Zhao L."/>
            <person name="Wei J."/>
            <person name="Que T."/>
            <person name="Du C."/>
            <person name="Cheng J."/>
            <person name="Dai P."/>
            <person name="Han X."/>
            <person name="Huang E."/>
            <person name="Gao Y."/>
            <person name="Liu J."/>
            <person name="Shao H."/>
            <person name="Ye R."/>
            <person name="Li L."/>
            <person name="Wei W."/>
            <person name="Wang X."/>
            <person name="Wang C."/>
            <person name="Yang T."/>
            <person name="Huo Q."/>
            <person name="Li W."/>
            <person name="Guo W."/>
            <person name="Chen H."/>
            <person name="Zhou L."/>
            <person name="Ni X."/>
            <person name="Tian J."/>
            <person name="Zhou Y."/>
            <person name="Sheng Y."/>
            <person name="Liu T."/>
            <person name="Pan Y."/>
            <person name="Xia L."/>
            <person name="Li J."/>
            <person name="Zhao F."/>
            <person name="Cao W."/>
        </authorList>
    </citation>
    <scope>NUCLEOTIDE SEQUENCE</scope>
    <source>
        <strain evidence="1">Dsil-2018</strain>
    </source>
</reference>
<proteinExistence type="predicted"/>
<sequence>MTLSAPSSPRRHKFGTSYSKFLTCLGVGSPILLSPLLFEGSKESRCGFCISTVSILLLTETLPAPITALLPLFVFTDLGLADNACLQMSVLSGTLLVVLADVMMVFLLCLTSVYQRLSLWLLDALGARLRSVALLCMSAALLAPLVLHDTLAALLVLSLVRRLVADYMNDSVQSCMVQQERESQRKRLPQTIRKKCSLGDISGTIMSDDFGSPISPLTSMISLGPLAPLQAQALATPLRQPLTDGNEERGITAARENVTERTLSSQNVNDPVRQILSPVDQASPSPGLLMSATLLTPPSALSTDPETGQAVTCPPAFSERAAQGVITSSTKPPCSPSRKSSLESEPFSDEMGQLRSRLLPHRSSVSTGALKSNIKKTRKRTSIMEGGKIVMPGASSPPPKATASNSDDMGSFLYGTRRPVREYIGFKYQKQQTIHRQLAVTTIIACTLSSAMSLNRNRANVYFLDYFRE</sequence>
<evidence type="ECO:0000313" key="2">
    <source>
        <dbReference type="Proteomes" id="UP000821865"/>
    </source>
</evidence>